<feature type="compositionally biased region" description="Acidic residues" evidence="1">
    <location>
        <begin position="545"/>
        <end position="560"/>
    </location>
</feature>
<organism evidence="2 3">
    <name type="scientific">Sclerotinia borealis (strain F-4128)</name>
    <dbReference type="NCBI Taxonomy" id="1432307"/>
    <lineage>
        <taxon>Eukaryota</taxon>
        <taxon>Fungi</taxon>
        <taxon>Dikarya</taxon>
        <taxon>Ascomycota</taxon>
        <taxon>Pezizomycotina</taxon>
        <taxon>Leotiomycetes</taxon>
        <taxon>Helotiales</taxon>
        <taxon>Sclerotiniaceae</taxon>
        <taxon>Sclerotinia</taxon>
    </lineage>
</organism>
<dbReference type="EMBL" id="AYSA01000351">
    <property type="protein sequence ID" value="ESZ92899.1"/>
    <property type="molecule type" value="Genomic_DNA"/>
</dbReference>
<sequence>MSLGTRINGYFREGSERARRLILLRPSRSLPRGVLVGPRRVIDPESGQVSHETTSRELQVSDYHWDFQFEELLEEQWEDSDDGEPITVEEAIISSTRRRKPGVPRLIQLAVASIVKNVADITYENIQYMAPLHLEFIWRELTKRCVNSFNTWKAFSKVLGRQRGAILNQFRYSNAITEPIPSLSVYTKPLTSATFDYLVHLSITTAFSTSDLVELSTLTNLVALEVINPKQDNHLKNTGKLFDSSFGDRVIKTWSESAIESKGFQVLRILKLRNFKEITNNCFQYLNGFPVLAVFDVLDCGFEGLAQLGAEAFGWEVHPDGAFLEILQSACVKHSMALRTTLGLPVRPVRRSAAKPLYEKAKITMIPRADVPAFLAGDRASSSTAARNSAYVDAEERVTRLEQTPSGRARLARMGFSHFEAVDYMSRRAVRELETWEFRTYTALNRISELRNDEDLRAAGIDVGDSVPLVSGEVISAVPVASVRLGPELLYPLARGQLHQPFYDGGVADRSLKFTSRDLGVNAKGYVYTRIKVATARTRTREQAEGEAEGAGEGGGEAEDEAGREAGREARGSGSRQSKRRKVRGEKRQQLGDLLAGVMGVI</sequence>
<feature type="compositionally biased region" description="Basic and acidic residues" evidence="1">
    <location>
        <begin position="561"/>
        <end position="571"/>
    </location>
</feature>
<comment type="caution">
    <text evidence="2">The sequence shown here is derived from an EMBL/GenBank/DDBJ whole genome shotgun (WGS) entry which is preliminary data.</text>
</comment>
<evidence type="ECO:0000313" key="2">
    <source>
        <dbReference type="EMBL" id="ESZ92899.1"/>
    </source>
</evidence>
<name>W9CDM0_SCLBF</name>
<dbReference type="HOGENOM" id="CLU_483159_0_0_1"/>
<keyword evidence="3" id="KW-1185">Reference proteome</keyword>
<dbReference type="Proteomes" id="UP000019487">
    <property type="component" value="Unassembled WGS sequence"/>
</dbReference>
<proteinExistence type="predicted"/>
<reference evidence="2 3" key="1">
    <citation type="journal article" date="2014" name="Genome Announc.">
        <title>Draft genome sequence of Sclerotinia borealis, a psychrophilic plant pathogenic fungus.</title>
        <authorList>
            <person name="Mardanov A.V."/>
            <person name="Beletsky A.V."/>
            <person name="Kadnikov V.V."/>
            <person name="Ignatov A.N."/>
            <person name="Ravin N.V."/>
        </authorList>
    </citation>
    <scope>NUCLEOTIDE SEQUENCE [LARGE SCALE GENOMIC DNA]</scope>
    <source>
        <strain evidence="3">F-4157</strain>
    </source>
</reference>
<evidence type="ECO:0000313" key="3">
    <source>
        <dbReference type="Proteomes" id="UP000019487"/>
    </source>
</evidence>
<feature type="region of interest" description="Disordered" evidence="1">
    <location>
        <begin position="537"/>
        <end position="589"/>
    </location>
</feature>
<evidence type="ECO:0008006" key="4">
    <source>
        <dbReference type="Google" id="ProtNLM"/>
    </source>
</evidence>
<gene>
    <name evidence="2" type="ORF">SBOR_6708</name>
</gene>
<evidence type="ECO:0000256" key="1">
    <source>
        <dbReference type="SAM" id="MobiDB-lite"/>
    </source>
</evidence>
<protein>
    <recommendedName>
        <fullName evidence="4">Cbs domain-containing protein</fullName>
    </recommendedName>
</protein>
<dbReference type="AlphaFoldDB" id="W9CDM0"/>
<accession>W9CDM0</accession>
<dbReference type="OrthoDB" id="5273928at2759"/>